<dbReference type="KEGG" id="anh:A6F65_02504"/>
<keyword evidence="9" id="KW-1185">Reference proteome</keyword>
<evidence type="ECO:0000256" key="5">
    <source>
        <dbReference type="ARBA" id="ARBA00023136"/>
    </source>
</evidence>
<accession>A0A1C7DBY7</accession>
<feature type="compositionally biased region" description="Low complexity" evidence="6">
    <location>
        <begin position="15"/>
        <end position="37"/>
    </location>
</feature>
<evidence type="ECO:0000256" key="2">
    <source>
        <dbReference type="ARBA" id="ARBA00009773"/>
    </source>
</evidence>
<evidence type="ECO:0000313" key="8">
    <source>
        <dbReference type="EMBL" id="ANU08783.1"/>
    </source>
</evidence>
<reference evidence="8 9" key="1">
    <citation type="submission" date="2016-07" db="EMBL/GenBank/DDBJ databases">
        <title>Complete genome sequence of Altererythrobacter namhicola JCM 16345T, containing esterase-encoding genes.</title>
        <authorList>
            <person name="Cheng H."/>
            <person name="Wu Y.-H."/>
            <person name="Jian S.-L."/>
            <person name="Huo Y.-Y."/>
            <person name="Wang C.-S."/>
            <person name="Xu X.-W."/>
        </authorList>
    </citation>
    <scope>NUCLEOTIDE SEQUENCE [LARGE SCALE GENOMIC DNA]</scope>
    <source>
        <strain evidence="8 9">JCM 16345</strain>
    </source>
</reference>
<feature type="transmembrane region" description="Helical" evidence="7">
    <location>
        <begin position="277"/>
        <end position="304"/>
    </location>
</feature>
<evidence type="ECO:0000256" key="7">
    <source>
        <dbReference type="SAM" id="Phobius"/>
    </source>
</evidence>
<feature type="transmembrane region" description="Helical" evidence="7">
    <location>
        <begin position="348"/>
        <end position="379"/>
    </location>
</feature>
<feature type="transmembrane region" description="Helical" evidence="7">
    <location>
        <begin position="50"/>
        <end position="68"/>
    </location>
</feature>
<dbReference type="GO" id="GO:0055085">
    <property type="term" value="P:transmembrane transport"/>
    <property type="evidence" value="ECO:0007669"/>
    <property type="project" value="TreeGrafter"/>
</dbReference>
<dbReference type="GO" id="GO:0016020">
    <property type="term" value="C:membrane"/>
    <property type="evidence" value="ECO:0007669"/>
    <property type="project" value="UniProtKB-SubCell"/>
</dbReference>
<comment type="similarity">
    <text evidence="2">Belongs to the autoinducer-2 exporter (AI-2E) (TC 2.A.86) family.</text>
</comment>
<keyword evidence="5 7" id="KW-0472">Membrane</keyword>
<evidence type="ECO:0000256" key="6">
    <source>
        <dbReference type="SAM" id="MobiDB-lite"/>
    </source>
</evidence>
<protein>
    <submittedName>
        <fullName evidence="8">AI-2 transport protein TqsA</fullName>
    </submittedName>
</protein>
<feature type="transmembrane region" description="Helical" evidence="7">
    <location>
        <begin position="246"/>
        <end position="271"/>
    </location>
</feature>
<keyword evidence="3 7" id="KW-0812">Transmembrane</keyword>
<sequence length="419" mass="44228">MKAHGLDGQQEMSDTAGTAPPAADTASAAAGAVGPGAPRRRSIGFAKQELRLISSVVLLMAFGLFLALPFVLSIGAVVFLPLVAAIILTILLSPMADRLAQWGVPNILASLASLIVFLGILSTALTAVLRPATFLFERTPEMIDRIGQHFSQLKGSLAWIAQLNEQIARIVGDGGEQQVVLAGPNIVEELALATPSVVLAVLLTFLLAFFMIEARVRLRRKLLLDRQHFGTSLKAARVMRDVQDRVAAYILTVGFINTGVGIVVGLGAWAMGMEAPVMWGGLAALLNFLPYIGPLVMVALLTLFGLGTSEQWLVGLIPAAAYLGLHTVESNVITPSVLGARFTMNPVAILLALSYFSWIWGVTGALLSVPILLTITALIDHLGKPNLIGFVFGEPLFQTNLLALAEEASAAEGAAASQA</sequence>
<feature type="transmembrane region" description="Helical" evidence="7">
    <location>
        <begin position="190"/>
        <end position="212"/>
    </location>
</feature>
<evidence type="ECO:0000256" key="1">
    <source>
        <dbReference type="ARBA" id="ARBA00004141"/>
    </source>
</evidence>
<dbReference type="AlphaFoldDB" id="A0A1C7DBY7"/>
<comment type="subcellular location">
    <subcellularLocation>
        <location evidence="1">Membrane</location>
        <topology evidence="1">Multi-pass membrane protein</topology>
    </subcellularLocation>
</comment>
<keyword evidence="4 7" id="KW-1133">Transmembrane helix</keyword>
<feature type="transmembrane region" description="Helical" evidence="7">
    <location>
        <begin position="74"/>
        <end position="95"/>
    </location>
</feature>
<name>A0A1C7DBY7_9SPHN</name>
<feature type="region of interest" description="Disordered" evidence="6">
    <location>
        <begin position="1"/>
        <end position="37"/>
    </location>
</feature>
<feature type="transmembrane region" description="Helical" evidence="7">
    <location>
        <begin position="107"/>
        <end position="129"/>
    </location>
</feature>
<dbReference type="STRING" id="645517.A6F65_02504"/>
<gene>
    <name evidence="8" type="primary">tqsA_2</name>
    <name evidence="8" type="ORF">A6F65_02504</name>
</gene>
<evidence type="ECO:0000256" key="3">
    <source>
        <dbReference type="ARBA" id="ARBA00022692"/>
    </source>
</evidence>
<dbReference type="Pfam" id="PF01594">
    <property type="entry name" value="AI-2E_transport"/>
    <property type="match status" value="1"/>
</dbReference>
<feature type="transmembrane region" description="Helical" evidence="7">
    <location>
        <begin position="311"/>
        <end position="328"/>
    </location>
</feature>
<proteinExistence type="inferred from homology"/>
<dbReference type="InterPro" id="IPR002549">
    <property type="entry name" value="AI-2E-like"/>
</dbReference>
<dbReference type="PANTHER" id="PTHR21716">
    <property type="entry name" value="TRANSMEMBRANE PROTEIN"/>
    <property type="match status" value="1"/>
</dbReference>
<dbReference type="EMBL" id="CP016545">
    <property type="protein sequence ID" value="ANU08783.1"/>
    <property type="molecule type" value="Genomic_DNA"/>
</dbReference>
<evidence type="ECO:0000256" key="4">
    <source>
        <dbReference type="ARBA" id="ARBA00022989"/>
    </source>
</evidence>
<organism evidence="8 9">
    <name type="scientific">Paraurantiacibacter namhicola</name>
    <dbReference type="NCBI Taxonomy" id="645517"/>
    <lineage>
        <taxon>Bacteria</taxon>
        <taxon>Pseudomonadati</taxon>
        <taxon>Pseudomonadota</taxon>
        <taxon>Alphaproteobacteria</taxon>
        <taxon>Sphingomonadales</taxon>
        <taxon>Erythrobacteraceae</taxon>
        <taxon>Paraurantiacibacter</taxon>
    </lineage>
</organism>
<dbReference type="PANTHER" id="PTHR21716:SF16">
    <property type="entry name" value="BLL1467 PROTEIN"/>
    <property type="match status" value="1"/>
</dbReference>
<evidence type="ECO:0000313" key="9">
    <source>
        <dbReference type="Proteomes" id="UP000092698"/>
    </source>
</evidence>
<dbReference type="Proteomes" id="UP000092698">
    <property type="component" value="Chromosome"/>
</dbReference>